<gene>
    <name evidence="6" type="ORF">JOE69_002101</name>
</gene>
<keyword evidence="7" id="KW-1185">Reference proteome</keyword>
<evidence type="ECO:0000256" key="2">
    <source>
        <dbReference type="ARBA" id="ARBA00023125"/>
    </source>
</evidence>
<sequence length="142" mass="15778">MEARKKSASLAVELRMAIMRTSRRLRVEATTESITAGQFTVLALLGHGPLTLRELADAEHVQAPSMTRTVNGLEAAGLVNRLPHPSDGRQVLAELTAAGREVLTDTRQRRNEWLEKRLAKLSNEERKTLREAAEILQKMAAK</sequence>
<evidence type="ECO:0000256" key="4">
    <source>
        <dbReference type="SAM" id="Coils"/>
    </source>
</evidence>
<feature type="coiled-coil region" evidence="4">
    <location>
        <begin position="111"/>
        <end position="138"/>
    </location>
</feature>
<feature type="domain" description="HTH marR-type" evidence="5">
    <location>
        <begin position="7"/>
        <end position="138"/>
    </location>
</feature>
<dbReference type="PANTHER" id="PTHR39515">
    <property type="entry name" value="CONSERVED PROTEIN"/>
    <property type="match status" value="1"/>
</dbReference>
<dbReference type="InterPro" id="IPR052526">
    <property type="entry name" value="HTH-type_Bedaq_tolerance"/>
</dbReference>
<dbReference type="GO" id="GO:0003677">
    <property type="term" value="F:DNA binding"/>
    <property type="evidence" value="ECO:0007669"/>
    <property type="project" value="UniProtKB-KW"/>
</dbReference>
<dbReference type="EMBL" id="JAVDQF010000001">
    <property type="protein sequence ID" value="MDR6269863.1"/>
    <property type="molecule type" value="Genomic_DNA"/>
</dbReference>
<dbReference type="PANTHER" id="PTHR39515:SF2">
    <property type="entry name" value="HTH-TYPE TRANSCRIPTIONAL REGULATOR RV0880"/>
    <property type="match status" value="1"/>
</dbReference>
<dbReference type="RefSeq" id="WP_309798521.1">
    <property type="nucleotide sequence ID" value="NZ_BAAAHY010000005.1"/>
</dbReference>
<evidence type="ECO:0000259" key="5">
    <source>
        <dbReference type="PROSITE" id="PS50995"/>
    </source>
</evidence>
<dbReference type="InterPro" id="IPR036390">
    <property type="entry name" value="WH_DNA-bd_sf"/>
</dbReference>
<dbReference type="PRINTS" id="PR00598">
    <property type="entry name" value="HTHMARR"/>
</dbReference>
<dbReference type="SUPFAM" id="SSF46785">
    <property type="entry name" value="Winged helix' DNA-binding domain"/>
    <property type="match status" value="1"/>
</dbReference>
<proteinExistence type="predicted"/>
<name>A0ABU1JBW2_9MICC</name>
<keyword evidence="3" id="KW-0804">Transcription</keyword>
<dbReference type="InterPro" id="IPR023187">
    <property type="entry name" value="Tscrpt_reg_MarR-type_CS"/>
</dbReference>
<evidence type="ECO:0000256" key="3">
    <source>
        <dbReference type="ARBA" id="ARBA00023163"/>
    </source>
</evidence>
<evidence type="ECO:0000313" key="6">
    <source>
        <dbReference type="EMBL" id="MDR6269863.1"/>
    </source>
</evidence>
<protein>
    <submittedName>
        <fullName evidence="6">DNA-binding MarR family transcriptional regulator</fullName>
    </submittedName>
</protein>
<dbReference type="Pfam" id="PF01047">
    <property type="entry name" value="MarR"/>
    <property type="match status" value="1"/>
</dbReference>
<dbReference type="PROSITE" id="PS50995">
    <property type="entry name" value="HTH_MARR_2"/>
    <property type="match status" value="1"/>
</dbReference>
<evidence type="ECO:0000313" key="7">
    <source>
        <dbReference type="Proteomes" id="UP001185069"/>
    </source>
</evidence>
<dbReference type="Proteomes" id="UP001185069">
    <property type="component" value="Unassembled WGS sequence"/>
</dbReference>
<dbReference type="PROSITE" id="PS01117">
    <property type="entry name" value="HTH_MARR_1"/>
    <property type="match status" value="1"/>
</dbReference>
<dbReference type="SMART" id="SM00347">
    <property type="entry name" value="HTH_MARR"/>
    <property type="match status" value="1"/>
</dbReference>
<dbReference type="InterPro" id="IPR036388">
    <property type="entry name" value="WH-like_DNA-bd_sf"/>
</dbReference>
<keyword evidence="2 6" id="KW-0238">DNA-binding</keyword>
<evidence type="ECO:0000256" key="1">
    <source>
        <dbReference type="ARBA" id="ARBA00023015"/>
    </source>
</evidence>
<comment type="caution">
    <text evidence="6">The sequence shown here is derived from an EMBL/GenBank/DDBJ whole genome shotgun (WGS) entry which is preliminary data.</text>
</comment>
<keyword evidence="4" id="KW-0175">Coiled coil</keyword>
<dbReference type="InterPro" id="IPR000835">
    <property type="entry name" value="HTH_MarR-typ"/>
</dbReference>
<dbReference type="Gene3D" id="1.10.10.10">
    <property type="entry name" value="Winged helix-like DNA-binding domain superfamily/Winged helix DNA-binding domain"/>
    <property type="match status" value="1"/>
</dbReference>
<reference evidence="6 7" key="1">
    <citation type="submission" date="2023-07" db="EMBL/GenBank/DDBJ databases">
        <title>Sequencing the genomes of 1000 actinobacteria strains.</title>
        <authorList>
            <person name="Klenk H.-P."/>
        </authorList>
    </citation>
    <scope>NUCLEOTIDE SEQUENCE [LARGE SCALE GENOMIC DNA]</scope>
    <source>
        <strain evidence="6 7">DSM 14555</strain>
    </source>
</reference>
<organism evidence="6 7">
    <name type="scientific">Arthrobacter russicus</name>
    <dbReference type="NCBI Taxonomy" id="172040"/>
    <lineage>
        <taxon>Bacteria</taxon>
        <taxon>Bacillati</taxon>
        <taxon>Actinomycetota</taxon>
        <taxon>Actinomycetes</taxon>
        <taxon>Micrococcales</taxon>
        <taxon>Micrococcaceae</taxon>
        <taxon>Arthrobacter</taxon>
    </lineage>
</organism>
<keyword evidence="1" id="KW-0805">Transcription regulation</keyword>
<accession>A0ABU1JBW2</accession>